<evidence type="ECO:0000313" key="7">
    <source>
        <dbReference type="Proteomes" id="UP001316189"/>
    </source>
</evidence>
<dbReference type="Gene3D" id="3.40.50.300">
    <property type="entry name" value="P-loop containing nucleotide triphosphate hydrolases"/>
    <property type="match status" value="1"/>
</dbReference>
<evidence type="ECO:0000256" key="1">
    <source>
        <dbReference type="ARBA" id="ARBA00005417"/>
    </source>
</evidence>
<dbReference type="InterPro" id="IPR003593">
    <property type="entry name" value="AAA+_ATPase"/>
</dbReference>
<evidence type="ECO:0000256" key="4">
    <source>
        <dbReference type="ARBA" id="ARBA00022840"/>
    </source>
</evidence>
<evidence type="ECO:0000256" key="2">
    <source>
        <dbReference type="ARBA" id="ARBA00022448"/>
    </source>
</evidence>
<dbReference type="PANTHER" id="PTHR46743">
    <property type="entry name" value="TEICHOIC ACIDS EXPORT ATP-BINDING PROTEIN TAGH"/>
    <property type="match status" value="1"/>
</dbReference>
<dbReference type="SMART" id="SM00382">
    <property type="entry name" value="AAA"/>
    <property type="match status" value="1"/>
</dbReference>
<dbReference type="InterPro" id="IPR029439">
    <property type="entry name" value="Wzt_C"/>
</dbReference>
<dbReference type="Gene3D" id="2.70.50.60">
    <property type="entry name" value="abc- transporter (atp binding component) like domain"/>
    <property type="match status" value="1"/>
</dbReference>
<dbReference type="CDD" id="cd10147">
    <property type="entry name" value="Wzt_C-like"/>
    <property type="match status" value="1"/>
</dbReference>
<reference evidence="6 7" key="1">
    <citation type="submission" date="2022-07" db="EMBL/GenBank/DDBJ databases">
        <title>Novel species in genus cellulomonas.</title>
        <authorList>
            <person name="Ye L."/>
        </authorList>
    </citation>
    <scope>NUCLEOTIDE SEQUENCE [LARGE SCALE GENOMIC DNA]</scope>
    <source>
        <strain evidence="7">zg-Y338</strain>
    </source>
</reference>
<organism evidence="6 7">
    <name type="scientific">Cellulomonas chengniuliangii</name>
    <dbReference type="NCBI Taxonomy" id="2968084"/>
    <lineage>
        <taxon>Bacteria</taxon>
        <taxon>Bacillati</taxon>
        <taxon>Actinomycetota</taxon>
        <taxon>Actinomycetes</taxon>
        <taxon>Micrococcales</taxon>
        <taxon>Cellulomonadaceae</taxon>
        <taxon>Cellulomonas</taxon>
    </lineage>
</organism>
<dbReference type="SUPFAM" id="SSF52540">
    <property type="entry name" value="P-loop containing nucleoside triphosphate hydrolases"/>
    <property type="match status" value="1"/>
</dbReference>
<dbReference type="Pfam" id="PF14524">
    <property type="entry name" value="Wzt_C"/>
    <property type="match status" value="1"/>
</dbReference>
<gene>
    <name evidence="6" type="ORF">NP064_12055</name>
</gene>
<sequence>MSTTEVIRIDNLSKRFVIRKEKSLKERVVNFGRSNLHKDDFWALSDVNVSIRSGETVGLVGPNGSGKSTLLKMIGGILQPTSGTVQLRGRLAALLELGAGFHPDLTGRENVYLNASILGISRQQTDRYFDAIVDFSGIEQFIDTQVKFYSSGMYVRLAFAVAVHVDPDILLVDEVLAVGDEPFQRKCLERVRQFQHEGRTIVLVTHSLDQVADFCDRAIVLEKGRVVADDVPRVALPILRRDFEATRQEDVDRAQERAVGPDAVAARARIDSVTLTSGQQAVASESATITPGDAVTAHVQVTAEEPLEDWVLGIGVDTPLGTSVFGTNTKFLDVRMPRLVGTGSYAFKLDDVALGEGAYNVHAALALTSGTELHRLTPGAGLTVVGDGTSQGHVHINTAFEIDEGVPLS</sequence>
<dbReference type="InterPro" id="IPR027417">
    <property type="entry name" value="P-loop_NTPase"/>
</dbReference>
<dbReference type="InterPro" id="IPR015860">
    <property type="entry name" value="ABC_transpr_TagH-like"/>
</dbReference>
<evidence type="ECO:0000256" key="3">
    <source>
        <dbReference type="ARBA" id="ARBA00022741"/>
    </source>
</evidence>
<evidence type="ECO:0000259" key="5">
    <source>
        <dbReference type="PROSITE" id="PS50893"/>
    </source>
</evidence>
<dbReference type="PROSITE" id="PS50893">
    <property type="entry name" value="ABC_TRANSPORTER_2"/>
    <property type="match status" value="1"/>
</dbReference>
<dbReference type="PANTHER" id="PTHR46743:SF2">
    <property type="entry name" value="TEICHOIC ACIDS EXPORT ATP-BINDING PROTEIN TAGH"/>
    <property type="match status" value="1"/>
</dbReference>
<dbReference type="Pfam" id="PF00005">
    <property type="entry name" value="ABC_tran"/>
    <property type="match status" value="1"/>
</dbReference>
<proteinExistence type="inferred from homology"/>
<protein>
    <submittedName>
        <fullName evidence="6">ABC transporter ATP-binding protein</fullName>
    </submittedName>
</protein>
<name>A0ABY5KVR4_9CELL</name>
<dbReference type="GO" id="GO:0005524">
    <property type="term" value="F:ATP binding"/>
    <property type="evidence" value="ECO:0007669"/>
    <property type="project" value="UniProtKB-KW"/>
</dbReference>
<dbReference type="InterPro" id="IPR050683">
    <property type="entry name" value="Bact_Polysacc_Export_ATP-bd"/>
</dbReference>
<comment type="similarity">
    <text evidence="1">Belongs to the ABC transporter superfamily.</text>
</comment>
<dbReference type="Proteomes" id="UP001316189">
    <property type="component" value="Chromosome"/>
</dbReference>
<keyword evidence="4 6" id="KW-0067">ATP-binding</keyword>
<feature type="domain" description="ABC transporter" evidence="5">
    <location>
        <begin position="7"/>
        <end position="248"/>
    </location>
</feature>
<dbReference type="InterPro" id="IPR003439">
    <property type="entry name" value="ABC_transporter-like_ATP-bd"/>
</dbReference>
<keyword evidence="2" id="KW-0813">Transport</keyword>
<dbReference type="EMBL" id="CP101988">
    <property type="protein sequence ID" value="UUI74524.1"/>
    <property type="molecule type" value="Genomic_DNA"/>
</dbReference>
<evidence type="ECO:0000313" key="6">
    <source>
        <dbReference type="EMBL" id="UUI74524.1"/>
    </source>
</evidence>
<accession>A0ABY5KVR4</accession>
<keyword evidence="7" id="KW-1185">Reference proteome</keyword>
<dbReference type="RefSeq" id="WP_227569415.1">
    <property type="nucleotide sequence ID" value="NZ_CP101988.1"/>
</dbReference>
<keyword evidence="3" id="KW-0547">Nucleotide-binding</keyword>
<dbReference type="CDD" id="cd03220">
    <property type="entry name" value="ABC_KpsT_Wzt"/>
    <property type="match status" value="1"/>
</dbReference>